<dbReference type="Gene3D" id="1.10.1200.10">
    <property type="entry name" value="ACP-like"/>
    <property type="match status" value="1"/>
</dbReference>
<dbReference type="OrthoDB" id="9804551at2"/>
<sequence length="89" mass="9504">MTASTTDVREFVLSTLAGEMNVPIDRAKVGDDSPIGTGGIDLESLSLVELTLRMEREFGVKIPDSDIEALGAMTLGQLAADIVRRKAVQ</sequence>
<evidence type="ECO:0000313" key="2">
    <source>
        <dbReference type="EMBL" id="REH48311.1"/>
    </source>
</evidence>
<proteinExistence type="predicted"/>
<dbReference type="EMBL" id="QUNO01000005">
    <property type="protein sequence ID" value="REH48311.1"/>
    <property type="molecule type" value="Genomic_DNA"/>
</dbReference>
<dbReference type="SUPFAM" id="SSF47336">
    <property type="entry name" value="ACP-like"/>
    <property type="match status" value="1"/>
</dbReference>
<dbReference type="InterPro" id="IPR036736">
    <property type="entry name" value="ACP-like_sf"/>
</dbReference>
<dbReference type="Pfam" id="PF00550">
    <property type="entry name" value="PP-binding"/>
    <property type="match status" value="1"/>
</dbReference>
<evidence type="ECO:0000313" key="3">
    <source>
        <dbReference type="Proteomes" id="UP000256269"/>
    </source>
</evidence>
<keyword evidence="3" id="KW-1185">Reference proteome</keyword>
<accession>A0A3E0HPI5</accession>
<dbReference type="RefSeq" id="WP_116175100.1">
    <property type="nucleotide sequence ID" value="NZ_CP144375.1"/>
</dbReference>
<dbReference type="InterPro" id="IPR009081">
    <property type="entry name" value="PP-bd_ACP"/>
</dbReference>
<organism evidence="2 3">
    <name type="scientific">Kutzneria buriramensis</name>
    <dbReference type="NCBI Taxonomy" id="1045776"/>
    <lineage>
        <taxon>Bacteria</taxon>
        <taxon>Bacillati</taxon>
        <taxon>Actinomycetota</taxon>
        <taxon>Actinomycetes</taxon>
        <taxon>Pseudonocardiales</taxon>
        <taxon>Pseudonocardiaceae</taxon>
        <taxon>Kutzneria</taxon>
    </lineage>
</organism>
<feature type="domain" description="Carrier" evidence="1">
    <location>
        <begin position="3"/>
        <end position="86"/>
    </location>
</feature>
<dbReference type="AlphaFoldDB" id="A0A3E0HPI5"/>
<gene>
    <name evidence="2" type="ORF">BCF44_105169</name>
</gene>
<evidence type="ECO:0000259" key="1">
    <source>
        <dbReference type="PROSITE" id="PS50075"/>
    </source>
</evidence>
<dbReference type="Proteomes" id="UP000256269">
    <property type="component" value="Unassembled WGS sequence"/>
</dbReference>
<protein>
    <submittedName>
        <fullName evidence="2">Acyl carrier protein</fullName>
    </submittedName>
</protein>
<name>A0A3E0HPI5_9PSEU</name>
<comment type="caution">
    <text evidence="2">The sequence shown here is derived from an EMBL/GenBank/DDBJ whole genome shotgun (WGS) entry which is preliminary data.</text>
</comment>
<reference evidence="2 3" key="1">
    <citation type="submission" date="2018-08" db="EMBL/GenBank/DDBJ databases">
        <title>Genomic Encyclopedia of Archaeal and Bacterial Type Strains, Phase II (KMG-II): from individual species to whole genera.</title>
        <authorList>
            <person name="Goeker M."/>
        </authorList>
    </citation>
    <scope>NUCLEOTIDE SEQUENCE [LARGE SCALE GENOMIC DNA]</scope>
    <source>
        <strain evidence="2 3">DSM 45791</strain>
    </source>
</reference>
<dbReference type="PROSITE" id="PS50075">
    <property type="entry name" value="CARRIER"/>
    <property type="match status" value="1"/>
</dbReference>